<dbReference type="GO" id="GO:0008270">
    <property type="term" value="F:zinc ion binding"/>
    <property type="evidence" value="ECO:0007669"/>
    <property type="project" value="TreeGrafter"/>
</dbReference>
<proteinExistence type="inferred from homology"/>
<keyword evidence="7" id="KW-0472">Membrane</keyword>
<dbReference type="Ensembl" id="ENSATET00000013600.2">
    <property type="protein sequence ID" value="ENSATEP00000013382.2"/>
    <property type="gene ID" value="ENSATEG00000009320.2"/>
</dbReference>
<dbReference type="OrthoDB" id="4713066at2759"/>
<evidence type="ECO:0000259" key="8">
    <source>
        <dbReference type="PROSITE" id="PS51837"/>
    </source>
</evidence>
<evidence type="ECO:0000313" key="9">
    <source>
        <dbReference type="Ensembl" id="ENSATEP00000013382.2"/>
    </source>
</evidence>
<feature type="domain" description="LITAF" evidence="8">
    <location>
        <begin position="63"/>
        <end position="145"/>
    </location>
</feature>
<evidence type="ECO:0000256" key="3">
    <source>
        <dbReference type="ARBA" id="ARBA00004630"/>
    </source>
</evidence>
<reference evidence="9" key="3">
    <citation type="submission" date="2025-09" db="UniProtKB">
        <authorList>
            <consortium name="Ensembl"/>
        </authorList>
    </citation>
    <scope>IDENTIFICATION</scope>
</reference>
<dbReference type="AlphaFoldDB" id="A0A3Q1HWK2"/>
<evidence type="ECO:0000313" key="10">
    <source>
        <dbReference type="Proteomes" id="UP000265040"/>
    </source>
</evidence>
<dbReference type="GO" id="GO:0098574">
    <property type="term" value="C:cytoplasmic side of lysosomal membrane"/>
    <property type="evidence" value="ECO:0007669"/>
    <property type="project" value="TreeGrafter"/>
</dbReference>
<dbReference type="STRING" id="64144.ENSATEP00000013382"/>
<organism evidence="9 10">
    <name type="scientific">Anabas testudineus</name>
    <name type="common">Climbing perch</name>
    <name type="synonym">Anthias testudineus</name>
    <dbReference type="NCBI Taxonomy" id="64144"/>
    <lineage>
        <taxon>Eukaryota</taxon>
        <taxon>Metazoa</taxon>
        <taxon>Chordata</taxon>
        <taxon>Craniata</taxon>
        <taxon>Vertebrata</taxon>
        <taxon>Euteleostomi</taxon>
        <taxon>Actinopterygii</taxon>
        <taxon>Neopterygii</taxon>
        <taxon>Teleostei</taxon>
        <taxon>Neoteleostei</taxon>
        <taxon>Acanthomorphata</taxon>
        <taxon>Anabantaria</taxon>
        <taxon>Anabantiformes</taxon>
        <taxon>Anabantoidei</taxon>
        <taxon>Anabantidae</taxon>
        <taxon>Anabas</taxon>
    </lineage>
</organism>
<dbReference type="InterPro" id="IPR037519">
    <property type="entry name" value="LITAF_fam"/>
</dbReference>
<evidence type="ECO:0000256" key="4">
    <source>
        <dbReference type="ARBA" id="ARBA00005975"/>
    </source>
</evidence>
<reference evidence="9" key="2">
    <citation type="submission" date="2025-08" db="UniProtKB">
        <authorList>
            <consortium name="Ensembl"/>
        </authorList>
    </citation>
    <scope>IDENTIFICATION</scope>
</reference>
<evidence type="ECO:0000256" key="5">
    <source>
        <dbReference type="ARBA" id="ARBA00022723"/>
    </source>
</evidence>
<name>A0A3Q1HWK2_ANATE</name>
<evidence type="ECO:0000256" key="6">
    <source>
        <dbReference type="ARBA" id="ARBA00022833"/>
    </source>
</evidence>
<evidence type="ECO:0000256" key="7">
    <source>
        <dbReference type="ARBA" id="ARBA00023136"/>
    </source>
</evidence>
<dbReference type="GO" id="GO:0098560">
    <property type="term" value="C:cytoplasmic side of late endosome membrane"/>
    <property type="evidence" value="ECO:0007669"/>
    <property type="project" value="TreeGrafter"/>
</dbReference>
<comment type="similarity">
    <text evidence="4">Belongs to the CDIP1/LITAF family.</text>
</comment>
<dbReference type="PROSITE" id="PS51837">
    <property type="entry name" value="LITAF"/>
    <property type="match status" value="1"/>
</dbReference>
<keyword evidence="10" id="KW-1185">Reference proteome</keyword>
<dbReference type="InterPro" id="IPR006629">
    <property type="entry name" value="LITAF"/>
</dbReference>
<dbReference type="SMART" id="SM00714">
    <property type="entry name" value="LITAF"/>
    <property type="match status" value="1"/>
</dbReference>
<keyword evidence="5" id="KW-0479">Metal-binding</keyword>
<evidence type="ECO:0000256" key="1">
    <source>
        <dbReference type="ARBA" id="ARBA00004125"/>
    </source>
</evidence>
<dbReference type="PANTHER" id="PTHR23292:SF45">
    <property type="entry name" value="LIPOPOLYSACCHARIDE-INDUCED TUMOR NECROSIS FACTOR-ALPHA FACTOR HOMOLOG"/>
    <property type="match status" value="1"/>
</dbReference>
<keyword evidence="6" id="KW-0862">Zinc</keyword>
<comment type="subcellular location">
    <subcellularLocation>
        <location evidence="1">Endosome membrane</location>
        <topology evidence="1">Peripheral membrane protein</topology>
        <orientation evidence="1">Cytoplasmic side</orientation>
    </subcellularLocation>
    <subcellularLocation>
        <location evidence="2">Late endosome membrane</location>
    </subcellularLocation>
    <subcellularLocation>
        <location evidence="3">Lysosome membrane</location>
        <topology evidence="3">Peripheral membrane protein</topology>
        <orientation evidence="3">Cytoplasmic side</orientation>
    </subcellularLocation>
</comment>
<dbReference type="InParanoid" id="A0A3Q1HWK2"/>
<evidence type="ECO:0000256" key="2">
    <source>
        <dbReference type="ARBA" id="ARBA00004414"/>
    </source>
</evidence>
<dbReference type="Pfam" id="PF10601">
    <property type="entry name" value="zf-LITAF-like"/>
    <property type="match status" value="1"/>
</dbReference>
<protein>
    <recommendedName>
        <fullName evidence="8">LITAF domain-containing protein</fullName>
    </recommendedName>
</protein>
<dbReference type="GO" id="GO:0005634">
    <property type="term" value="C:nucleus"/>
    <property type="evidence" value="ECO:0007669"/>
    <property type="project" value="TreeGrafter"/>
</dbReference>
<sequence length="145" mass="16090">MCARERYEWGRTHKYFSLLVSAPPDLFPVLTPPVAPVAVTSPPQNTDVIMHPVVQTVPVVVTQPPPVPIRVTCLTNIPGLVRCSHCQQVVLTKVSHTPSTAFTNSVCLCFRLVCGFCLIPLMIRGLQDTHHSCPLCNAHLHTYRR</sequence>
<dbReference type="PANTHER" id="PTHR23292">
    <property type="entry name" value="LIPOPOLYSACCHARIDE-INDUCED TUMOR NECROSIS FACTOR-ALPHA FACTOR"/>
    <property type="match status" value="1"/>
</dbReference>
<dbReference type="Proteomes" id="UP000265040">
    <property type="component" value="Chromosome 1"/>
</dbReference>
<accession>A0A3Q1HWK2</accession>
<reference evidence="9" key="1">
    <citation type="submission" date="2021-04" db="EMBL/GenBank/DDBJ databases">
        <authorList>
            <consortium name="Wellcome Sanger Institute Data Sharing"/>
        </authorList>
    </citation>
    <scope>NUCLEOTIDE SEQUENCE [LARGE SCALE GENOMIC DNA]</scope>
</reference>
<dbReference type="GeneTree" id="ENSGT00940000177130"/>